<sequence length="237" mass="27495">MYYKRIPLALFLFVSLQSAANVTINVNNTVYDYTSNPRMAEVLEPVALEQSWYWNASKLFRLDNVIQVEQKKEALRVLSSLLEEQSFSGELERLKQELRDWYVLSRVNTPIDFELSRLMNEYNPRFENGSYKLLLSTRPNHILFFGALSETLLPYENETAIDEYFKQLNIPKDAYVKGIVVIAPNGDKKLLSNYLSTLAFEPMPGSLVFIPFNESRNNNIALLNHLLLELSEHRVLH</sequence>
<organism evidence="4 5">
    <name type="scientific">Agaribacter marinus</name>
    <dbReference type="NCBI Taxonomy" id="1431249"/>
    <lineage>
        <taxon>Bacteria</taxon>
        <taxon>Pseudomonadati</taxon>
        <taxon>Pseudomonadota</taxon>
        <taxon>Gammaproteobacteria</taxon>
        <taxon>Alteromonadales</taxon>
        <taxon>Alteromonadaceae</taxon>
        <taxon>Agaribacter</taxon>
    </lineage>
</organism>
<dbReference type="InterPro" id="IPR010425">
    <property type="entry name" value="Caps_synth_GfcC-like_C"/>
</dbReference>
<evidence type="ECO:0000259" key="2">
    <source>
        <dbReference type="Pfam" id="PF06251"/>
    </source>
</evidence>
<feature type="domain" description="Capsule biosynthesis GfcC-like N-terminal" evidence="3">
    <location>
        <begin position="19"/>
        <end position="136"/>
    </location>
</feature>
<dbReference type="EMBL" id="BSOT01000005">
    <property type="protein sequence ID" value="GLR71125.1"/>
    <property type="molecule type" value="Genomic_DNA"/>
</dbReference>
<evidence type="ECO:0000259" key="3">
    <source>
        <dbReference type="Pfam" id="PF20616"/>
    </source>
</evidence>
<feature type="signal peptide" evidence="1">
    <location>
        <begin position="1"/>
        <end position="19"/>
    </location>
</feature>
<evidence type="ECO:0000313" key="4">
    <source>
        <dbReference type="EMBL" id="GLR71125.1"/>
    </source>
</evidence>
<proteinExistence type="predicted"/>
<dbReference type="Pfam" id="PF20616">
    <property type="entry name" value="Caps_syn_GfcC_N"/>
    <property type="match status" value="1"/>
</dbReference>
<evidence type="ECO:0000256" key="1">
    <source>
        <dbReference type="SAM" id="SignalP"/>
    </source>
</evidence>
<keyword evidence="1" id="KW-0732">Signal</keyword>
<name>A0AA37T421_9ALTE</name>
<evidence type="ECO:0000313" key="5">
    <source>
        <dbReference type="Proteomes" id="UP001156601"/>
    </source>
</evidence>
<dbReference type="Gene3D" id="3.10.560.10">
    <property type="entry name" value="Outer membrane lipoprotein wza domain like"/>
    <property type="match status" value="1"/>
</dbReference>
<accession>A0AA37T421</accession>
<comment type="caution">
    <text evidence="4">The sequence shown here is derived from an EMBL/GenBank/DDBJ whole genome shotgun (WGS) entry which is preliminary data.</text>
</comment>
<protein>
    <recommendedName>
        <fullName evidence="6">Capsule biosynthesis GfcC</fullName>
    </recommendedName>
</protein>
<dbReference type="RefSeq" id="WP_284217426.1">
    <property type="nucleotide sequence ID" value="NZ_BSOT01000005.1"/>
</dbReference>
<dbReference type="AlphaFoldDB" id="A0AA37T421"/>
<dbReference type="Proteomes" id="UP001156601">
    <property type="component" value="Unassembled WGS sequence"/>
</dbReference>
<feature type="domain" description="Capsule biosynthesis GfcC-like C-terminal" evidence="2">
    <location>
        <begin position="153"/>
        <end position="234"/>
    </location>
</feature>
<dbReference type="InterPro" id="IPR046459">
    <property type="entry name" value="Caps_syn_GfcC_N"/>
</dbReference>
<keyword evidence="5" id="KW-1185">Reference proteome</keyword>
<feature type="chain" id="PRO_5041318615" description="Capsule biosynthesis GfcC" evidence="1">
    <location>
        <begin position="20"/>
        <end position="237"/>
    </location>
</feature>
<evidence type="ECO:0008006" key="6">
    <source>
        <dbReference type="Google" id="ProtNLM"/>
    </source>
</evidence>
<reference evidence="4" key="1">
    <citation type="journal article" date="2014" name="Int. J. Syst. Evol. Microbiol.">
        <title>Complete genome sequence of Corynebacterium casei LMG S-19264T (=DSM 44701T), isolated from a smear-ripened cheese.</title>
        <authorList>
            <consortium name="US DOE Joint Genome Institute (JGI-PGF)"/>
            <person name="Walter F."/>
            <person name="Albersmeier A."/>
            <person name="Kalinowski J."/>
            <person name="Ruckert C."/>
        </authorList>
    </citation>
    <scope>NUCLEOTIDE SEQUENCE</scope>
    <source>
        <strain evidence="4">NBRC 110023</strain>
    </source>
</reference>
<reference evidence="4" key="2">
    <citation type="submission" date="2023-01" db="EMBL/GenBank/DDBJ databases">
        <title>Draft genome sequence of Agaribacter marinus strain NBRC 110023.</title>
        <authorList>
            <person name="Sun Q."/>
            <person name="Mori K."/>
        </authorList>
    </citation>
    <scope>NUCLEOTIDE SEQUENCE</scope>
    <source>
        <strain evidence="4">NBRC 110023</strain>
    </source>
</reference>
<dbReference type="Pfam" id="PF06251">
    <property type="entry name" value="Caps_syn_GfcC_C"/>
    <property type="match status" value="1"/>
</dbReference>
<gene>
    <name evidence="4" type="ORF">GCM10007852_20330</name>
</gene>